<name>A0A7S4ZSD4_RHIRH</name>
<dbReference type="EMBL" id="MK318968">
    <property type="protein sequence ID" value="QCL09194.1"/>
    <property type="molecule type" value="Genomic_DNA"/>
</dbReference>
<sequence>MIWAIISGLAYYLRALDTLLVRMVGALSSDAKSLSDTVIGQTS</sequence>
<gene>
    <name evidence="1" type="ORF">pC5.7b_328</name>
    <name evidence="2" type="ORF">pC5.8b_337</name>
</gene>
<proteinExistence type="predicted"/>
<protein>
    <submittedName>
        <fullName evidence="1">Uncharacterized protein</fullName>
    </submittedName>
</protein>
<evidence type="ECO:0000313" key="1">
    <source>
        <dbReference type="EMBL" id="QCL09194.1"/>
    </source>
</evidence>
<geneLocation type="plasmid" evidence="1">
    <name>pC5.7b</name>
</geneLocation>
<dbReference type="EMBL" id="MK318972">
    <property type="protein sequence ID" value="QCL09826.1"/>
    <property type="molecule type" value="Genomic_DNA"/>
</dbReference>
<organism evidence="1">
    <name type="scientific">Rhizobium rhizogenes</name>
    <name type="common">Agrobacterium rhizogenes</name>
    <dbReference type="NCBI Taxonomy" id="359"/>
    <lineage>
        <taxon>Bacteria</taxon>
        <taxon>Pseudomonadati</taxon>
        <taxon>Pseudomonadota</taxon>
        <taxon>Alphaproteobacteria</taxon>
        <taxon>Hyphomicrobiales</taxon>
        <taxon>Rhizobiaceae</taxon>
        <taxon>Rhizobium/Agrobacterium group</taxon>
        <taxon>Rhizobium</taxon>
    </lineage>
</organism>
<reference evidence="1" key="1">
    <citation type="submission" date="2018-12" db="EMBL/GenBank/DDBJ databases">
        <title>Three Rhizobium rhizogenes strains isolated from the same crown gall tumor carry diverse plasmids.</title>
        <authorList>
            <person name="Pulawska J."/>
            <person name="Kuzmanovic N."/>
        </authorList>
    </citation>
    <scope>NUCLEOTIDE SEQUENCE</scope>
    <source>
        <strain evidence="1">C5.7</strain>
        <strain evidence="2">Colt5.8</strain>
        <plasmid evidence="1">pC5.7b</plasmid>
        <plasmid evidence="2">pColt5.8b</plasmid>
    </source>
</reference>
<accession>A0A7S4ZSD4</accession>
<dbReference type="AlphaFoldDB" id="A0A7S4ZSD4"/>
<evidence type="ECO:0000313" key="2">
    <source>
        <dbReference type="EMBL" id="QCL09826.1"/>
    </source>
</evidence>
<keyword evidence="1" id="KW-0614">Plasmid</keyword>
<geneLocation type="plasmid" evidence="2">
    <name>pColt5.8b</name>
</geneLocation>